<keyword evidence="1 3" id="KW-0853">WD repeat</keyword>
<accession>A0A6J2XH41</accession>
<evidence type="ECO:0000313" key="5">
    <source>
        <dbReference type="Proteomes" id="UP000504635"/>
    </source>
</evidence>
<dbReference type="InterPro" id="IPR001680">
    <property type="entry name" value="WD40_rpt"/>
</dbReference>
<evidence type="ECO:0000256" key="1">
    <source>
        <dbReference type="ARBA" id="ARBA00022574"/>
    </source>
</evidence>
<sequence length="614" mass="69307">MDENMSEDELRAESPVEGERQDSAKRMRTDFEGEEHSVSSNNSENNSNSNDCNEQSASVSSDSGFPLSVEGNGNEQIVDNTEEQNDESENRVRSEEEGLTESDDEDLDSVLSSSGNFASDSTSAENTIVRSSDMDSEEETINDILKKKPKHTWFMAPEIINRQIGYGARKANPSLFQQRCYGSLRNVQKLELMYKLEKHDGCVNSLNFSPDGKFLVSGSDDLKVVIWDWRICKSLMKIETKHRRNIFQTRFLDFKGPELHLATCARDGQVFYIQVLPDGRTENKKLGQHKGPCHKLAVLKDQPHVILSAGEDGVILSHDIRKSKARNISEVDNDGREVALYSIHANPLRTHEFCVSGREAYVRIYDQRKSREPLARLCPYQESDPNNLHITCAVYNHDGSEVLASYNDDDIYLFDTHTVRDTFQYIRRYSGHRNAATIKGVSFFGPRSEFIVSGSDCGHLFFWEKSTEAIAQFLLADDNGVVNCVEPHPELPFVATSGLDWDVKLWVPSCEDEPVMRDLPRTVRKNRRECWNTSTDQSDNQSLSQVLWLLWRRLRASRHARASRNAEDSFQVGGRTGFSLLSLDSSGSDSSSESWRSLHSDADTDDSPPGCATS</sequence>
<feature type="compositionally biased region" description="Polar residues" evidence="4">
    <location>
        <begin position="115"/>
        <end position="130"/>
    </location>
</feature>
<dbReference type="KEGG" id="soy:115878392"/>
<dbReference type="PANTHER" id="PTHR15574:SF21">
    <property type="entry name" value="DDB1- AND CUL4-ASSOCIATED FACTOR 8"/>
    <property type="match status" value="1"/>
</dbReference>
<feature type="repeat" description="WD" evidence="3">
    <location>
        <begin position="196"/>
        <end position="228"/>
    </location>
</feature>
<feature type="region of interest" description="Disordered" evidence="4">
    <location>
        <begin position="583"/>
        <end position="614"/>
    </location>
</feature>
<dbReference type="InterPro" id="IPR045151">
    <property type="entry name" value="DCAF8"/>
</dbReference>
<dbReference type="Gene3D" id="2.130.10.10">
    <property type="entry name" value="YVTN repeat-like/Quinoprotein amine dehydrogenase"/>
    <property type="match status" value="1"/>
</dbReference>
<evidence type="ECO:0000256" key="2">
    <source>
        <dbReference type="ARBA" id="ARBA00022737"/>
    </source>
</evidence>
<evidence type="ECO:0000256" key="4">
    <source>
        <dbReference type="SAM" id="MobiDB-lite"/>
    </source>
</evidence>
<feature type="compositionally biased region" description="Basic and acidic residues" evidence="4">
    <location>
        <begin position="8"/>
        <end position="37"/>
    </location>
</feature>
<dbReference type="SMART" id="SM00320">
    <property type="entry name" value="WD40"/>
    <property type="match status" value="7"/>
</dbReference>
<dbReference type="AlphaFoldDB" id="A0A6J2XH41"/>
<dbReference type="PROSITE" id="PS50082">
    <property type="entry name" value="WD_REPEATS_2"/>
    <property type="match status" value="1"/>
</dbReference>
<keyword evidence="5" id="KW-1185">Reference proteome</keyword>
<name>A0A6J2XH41_SITOR</name>
<reference evidence="6 7" key="1">
    <citation type="submission" date="2025-04" db="UniProtKB">
        <authorList>
            <consortium name="RefSeq"/>
        </authorList>
    </citation>
    <scope>IDENTIFICATION</scope>
    <source>
        <tissue evidence="6 7">Gonads</tissue>
    </source>
</reference>
<evidence type="ECO:0000313" key="7">
    <source>
        <dbReference type="RefSeq" id="XP_030750749.1"/>
    </source>
</evidence>
<evidence type="ECO:0000313" key="6">
    <source>
        <dbReference type="RefSeq" id="XP_030750748.1"/>
    </source>
</evidence>
<dbReference type="GeneID" id="115878392"/>
<dbReference type="InterPro" id="IPR015943">
    <property type="entry name" value="WD40/YVTN_repeat-like_dom_sf"/>
</dbReference>
<dbReference type="OrthoDB" id="4869960at2759"/>
<keyword evidence="2" id="KW-0677">Repeat</keyword>
<organism evidence="5 6">
    <name type="scientific">Sitophilus oryzae</name>
    <name type="common">Rice weevil</name>
    <name type="synonym">Curculio oryzae</name>
    <dbReference type="NCBI Taxonomy" id="7048"/>
    <lineage>
        <taxon>Eukaryota</taxon>
        <taxon>Metazoa</taxon>
        <taxon>Ecdysozoa</taxon>
        <taxon>Arthropoda</taxon>
        <taxon>Hexapoda</taxon>
        <taxon>Insecta</taxon>
        <taxon>Pterygota</taxon>
        <taxon>Neoptera</taxon>
        <taxon>Endopterygota</taxon>
        <taxon>Coleoptera</taxon>
        <taxon>Polyphaga</taxon>
        <taxon>Cucujiformia</taxon>
        <taxon>Curculionidae</taxon>
        <taxon>Dryophthorinae</taxon>
        <taxon>Sitophilus</taxon>
    </lineage>
</organism>
<gene>
    <name evidence="6 7" type="primary">LOC115878392</name>
</gene>
<dbReference type="RefSeq" id="XP_030750749.1">
    <property type="nucleotide sequence ID" value="XM_030894889.1"/>
</dbReference>
<feature type="compositionally biased region" description="Low complexity" evidence="4">
    <location>
        <begin position="583"/>
        <end position="595"/>
    </location>
</feature>
<evidence type="ECO:0000256" key="3">
    <source>
        <dbReference type="PROSITE-ProRule" id="PRU00221"/>
    </source>
</evidence>
<feature type="compositionally biased region" description="Low complexity" evidence="4">
    <location>
        <begin position="38"/>
        <end position="56"/>
    </location>
</feature>
<dbReference type="PROSITE" id="PS50294">
    <property type="entry name" value="WD_REPEATS_REGION"/>
    <property type="match status" value="1"/>
</dbReference>
<dbReference type="GO" id="GO:0005737">
    <property type="term" value="C:cytoplasm"/>
    <property type="evidence" value="ECO:0007669"/>
    <property type="project" value="TreeGrafter"/>
</dbReference>
<proteinExistence type="predicted"/>
<dbReference type="GO" id="GO:0080008">
    <property type="term" value="C:Cul4-RING E3 ubiquitin ligase complex"/>
    <property type="evidence" value="ECO:0007669"/>
    <property type="project" value="TreeGrafter"/>
</dbReference>
<dbReference type="InterPro" id="IPR036322">
    <property type="entry name" value="WD40_repeat_dom_sf"/>
</dbReference>
<dbReference type="RefSeq" id="XP_030750748.1">
    <property type="nucleotide sequence ID" value="XM_030894888.1"/>
</dbReference>
<dbReference type="PANTHER" id="PTHR15574">
    <property type="entry name" value="WD REPEAT DOMAIN-CONTAINING FAMILY"/>
    <property type="match status" value="1"/>
</dbReference>
<dbReference type="Proteomes" id="UP000504635">
    <property type="component" value="Unplaced"/>
</dbReference>
<feature type="compositionally biased region" description="Acidic residues" evidence="4">
    <location>
        <begin position="97"/>
        <end position="108"/>
    </location>
</feature>
<dbReference type="Pfam" id="PF00400">
    <property type="entry name" value="WD40"/>
    <property type="match status" value="3"/>
</dbReference>
<feature type="region of interest" description="Disordered" evidence="4">
    <location>
        <begin position="1"/>
        <end position="138"/>
    </location>
</feature>
<protein>
    <submittedName>
        <fullName evidence="6 7">DDB1- and CUL4-associated factor 8-like isoform X1</fullName>
    </submittedName>
</protein>
<dbReference type="SUPFAM" id="SSF50978">
    <property type="entry name" value="WD40 repeat-like"/>
    <property type="match status" value="1"/>
</dbReference>